<feature type="region of interest" description="Disordered" evidence="1">
    <location>
        <begin position="634"/>
        <end position="674"/>
    </location>
</feature>
<feature type="compositionally biased region" description="Polar residues" evidence="1">
    <location>
        <begin position="829"/>
        <end position="839"/>
    </location>
</feature>
<feature type="region of interest" description="Disordered" evidence="1">
    <location>
        <begin position="803"/>
        <end position="897"/>
    </location>
</feature>
<reference evidence="2" key="1">
    <citation type="submission" date="2020-11" db="EMBL/GenBank/DDBJ databases">
        <authorList>
            <person name="Tran Van P."/>
        </authorList>
    </citation>
    <scope>NUCLEOTIDE SEQUENCE</scope>
</reference>
<name>A0A7R9GQW2_TIMCR</name>
<accession>A0A7R9GQW2</accession>
<feature type="compositionally biased region" description="Polar residues" evidence="1">
    <location>
        <begin position="856"/>
        <end position="870"/>
    </location>
</feature>
<protein>
    <submittedName>
        <fullName evidence="2">Uncharacterized protein</fullName>
    </submittedName>
</protein>
<sequence length="985" mass="110255">MGNSSSYNNQQQQHQQRRQSPPQPIPQQQWANSYPRALPRATPHVKVLPEPIPGQRLRITNNGAILHSGGTISGRKQGPPSDSQLHSSGSGVRAFRSRSNTQQQRQPPAPINTDLGYNGKRFGSEPDLRFPVPDNLHDRHKQRDIQLSKMQAKHLSRKKYKAPAPPPEGESPGMDSSSPDSYQWESSGPDPPMRRMRLFKTRAETKKSLAQGRPEQLAPNPSSPSPAQRSLASQQFQEELLKAAQRLRPTGALEQTRERSREAETARGEGSGQESTPEPVRVPSPVTLHTRHKHWEILPPASRQSVPFDRDTPVKTFYFGMEQSRQEVVDRFAARLQHPATPVSQESLRSSDSEQEEGGGIALALRPTLPKKQLEIPRFSPTAAWRLLSALNSGASHIIYPTIEETPVVLEERPIVAPRSSLDKSADSGISGDASPGGQDAWTPQQDLEEESSSDGEHGERLPVRVPGSMRPTFSPRAVFSLSLPREDQLCLALYSDQQDGLVPKVRRDVPPSFNSLKKLKRTMSGAFKRREEDADAPLDENWVLSRSVPNSLHTSHQLVPWEQEASIEQSSSSPSSPDRPSFSYLATGGHIMYLPQIDSKRETLAPRERSYSAGPVFRGLSKSCENISASEMRQLGRTPSPQRDQPPDPDPPTPTGEERQGKGRRFTFQSTVRQIERRRLAERLSREADMKEQRRLGELEAMRRVEEEFQRKRAREKANIRQQLRLFHMDESQQHASLPTHWGDARAEPDGAPSPTPARPVTQVLSEFREARREYRDFRHSRCVDSGPESLVQLDHRRSTVHPKAVYDMPKSTQVYINSHPAPDGRTGASTPRSSSSDNYRREFAHGARPVGRSVASSDSEMSTQSPSRQGHEPVQRLRARPASPNLTPSPYKTPDTLAADTVRTLSSSLDHYHNWSYAIVVSEPGYRPRGPRFDSRLEPVTPTIQLSSGINTLQPFARNQKGYRPIVFNPTNQASHTFAQIVS</sequence>
<proteinExistence type="predicted"/>
<feature type="compositionally biased region" description="Polar residues" evidence="1">
    <location>
        <begin position="174"/>
        <end position="186"/>
    </location>
</feature>
<evidence type="ECO:0000313" key="2">
    <source>
        <dbReference type="EMBL" id="CAD7394186.1"/>
    </source>
</evidence>
<feature type="region of interest" description="Disordered" evidence="1">
    <location>
        <begin position="419"/>
        <end position="469"/>
    </location>
</feature>
<feature type="region of interest" description="Disordered" evidence="1">
    <location>
        <begin position="339"/>
        <end position="358"/>
    </location>
</feature>
<feature type="compositionally biased region" description="Basic residues" evidence="1">
    <location>
        <begin position="151"/>
        <end position="161"/>
    </location>
</feature>
<feature type="compositionally biased region" description="Basic and acidic residues" evidence="1">
    <location>
        <begin position="255"/>
        <end position="267"/>
    </location>
</feature>
<organism evidence="2">
    <name type="scientific">Timema cristinae</name>
    <name type="common">Walking stick</name>
    <dbReference type="NCBI Taxonomy" id="61476"/>
    <lineage>
        <taxon>Eukaryota</taxon>
        <taxon>Metazoa</taxon>
        <taxon>Ecdysozoa</taxon>
        <taxon>Arthropoda</taxon>
        <taxon>Hexapoda</taxon>
        <taxon>Insecta</taxon>
        <taxon>Pterygota</taxon>
        <taxon>Neoptera</taxon>
        <taxon>Polyneoptera</taxon>
        <taxon>Phasmatodea</taxon>
        <taxon>Timematodea</taxon>
        <taxon>Timematoidea</taxon>
        <taxon>Timematidae</taxon>
        <taxon>Timema</taxon>
    </lineage>
</organism>
<gene>
    <name evidence="2" type="ORF">TCEB3V08_LOCUS2124</name>
</gene>
<feature type="region of interest" description="Disordered" evidence="1">
    <location>
        <begin position="564"/>
        <end position="585"/>
    </location>
</feature>
<feature type="compositionally biased region" description="Low complexity" evidence="1">
    <location>
        <begin position="571"/>
        <end position="584"/>
    </location>
</feature>
<dbReference type="EMBL" id="OC316897">
    <property type="protein sequence ID" value="CAD7394186.1"/>
    <property type="molecule type" value="Genomic_DNA"/>
</dbReference>
<feature type="compositionally biased region" description="Polar residues" evidence="1">
    <location>
        <begin position="225"/>
        <end position="237"/>
    </location>
</feature>
<evidence type="ECO:0000256" key="1">
    <source>
        <dbReference type="SAM" id="MobiDB-lite"/>
    </source>
</evidence>
<feature type="compositionally biased region" description="Polar residues" evidence="1">
    <location>
        <begin position="97"/>
        <end position="106"/>
    </location>
</feature>
<feature type="region of interest" description="Disordered" evidence="1">
    <location>
        <begin position="1"/>
        <end position="284"/>
    </location>
</feature>
<feature type="compositionally biased region" description="Polar residues" evidence="1">
    <location>
        <begin position="80"/>
        <end position="90"/>
    </location>
</feature>
<feature type="compositionally biased region" description="Low complexity" evidence="1">
    <location>
        <begin position="10"/>
        <end position="20"/>
    </location>
</feature>
<feature type="compositionally biased region" description="Basic and acidic residues" evidence="1">
    <location>
        <begin position="135"/>
        <end position="146"/>
    </location>
</feature>
<dbReference type="AlphaFoldDB" id="A0A7R9GQW2"/>
<feature type="region of interest" description="Disordered" evidence="1">
    <location>
        <begin position="733"/>
        <end position="762"/>
    </location>
</feature>